<dbReference type="KEGG" id="muc:MuYL_1835"/>
<organism evidence="1 2">
    <name type="scientific">Mucilaginibacter xinganensis</name>
    <dbReference type="NCBI Taxonomy" id="1234841"/>
    <lineage>
        <taxon>Bacteria</taxon>
        <taxon>Pseudomonadati</taxon>
        <taxon>Bacteroidota</taxon>
        <taxon>Sphingobacteriia</taxon>
        <taxon>Sphingobacteriales</taxon>
        <taxon>Sphingobacteriaceae</taxon>
        <taxon>Mucilaginibacter</taxon>
    </lineage>
</organism>
<proteinExistence type="predicted"/>
<keyword evidence="2" id="KW-1185">Reference proteome</keyword>
<evidence type="ECO:0000313" key="2">
    <source>
        <dbReference type="Proteomes" id="UP000215002"/>
    </source>
</evidence>
<evidence type="ECO:0000313" key="1">
    <source>
        <dbReference type="EMBL" id="ASU33731.1"/>
    </source>
</evidence>
<dbReference type="EMBL" id="CP022743">
    <property type="protein sequence ID" value="ASU33731.1"/>
    <property type="molecule type" value="Genomic_DNA"/>
</dbReference>
<dbReference type="Proteomes" id="UP000215002">
    <property type="component" value="Chromosome"/>
</dbReference>
<reference evidence="1 2" key="1">
    <citation type="submission" date="2017-08" db="EMBL/GenBank/DDBJ databases">
        <title>Complete genome sequence of Mucilaginibacter sp. strain BJC16-A31.</title>
        <authorList>
            <consortium name="Henan University of Science and Technology"/>
            <person name="You X."/>
        </authorList>
    </citation>
    <scope>NUCLEOTIDE SEQUENCE [LARGE SCALE GENOMIC DNA]</scope>
    <source>
        <strain evidence="1 2">BJC16-A31</strain>
    </source>
</reference>
<accession>A0A223NW16</accession>
<dbReference type="AlphaFoldDB" id="A0A223NW16"/>
<protein>
    <submittedName>
        <fullName evidence="1">Uncharacterized protein</fullName>
    </submittedName>
</protein>
<sequence>MVDNRNVSAMDTGWYVAGAQNVKKPAGRSLAGFLYYIITF</sequence>
<gene>
    <name evidence="1" type="ORF">MuYL_1835</name>
</gene>
<name>A0A223NW16_9SPHI</name>